<evidence type="ECO:0000256" key="2">
    <source>
        <dbReference type="ARBA" id="ARBA00022801"/>
    </source>
</evidence>
<dbReference type="PROSITE" id="PS00383">
    <property type="entry name" value="TYR_PHOSPHATASE_1"/>
    <property type="match status" value="1"/>
</dbReference>
<comment type="similarity">
    <text evidence="1">Belongs to the protein-tyrosine phosphatase family. Non-receptor class dual specificity subfamily.</text>
</comment>
<dbReference type="PROSITE" id="PS50054">
    <property type="entry name" value="TYR_PHOSPHATASE_DUAL"/>
    <property type="match status" value="1"/>
</dbReference>
<evidence type="ECO:0000256" key="1">
    <source>
        <dbReference type="ARBA" id="ARBA00008601"/>
    </source>
</evidence>
<dbReference type="SUPFAM" id="SSF52799">
    <property type="entry name" value="(Phosphotyrosine protein) phosphatases II"/>
    <property type="match status" value="1"/>
</dbReference>
<dbReference type="PROSITE" id="PS50056">
    <property type="entry name" value="TYR_PHOSPHATASE_2"/>
    <property type="match status" value="1"/>
</dbReference>
<dbReference type="AlphaFoldDB" id="A0A7D9D766"/>
<dbReference type="InterPro" id="IPR029021">
    <property type="entry name" value="Prot-tyrosine_phosphatase-like"/>
</dbReference>
<keyword evidence="2" id="KW-0378">Hydrolase</keyword>
<dbReference type="InterPro" id="IPR036873">
    <property type="entry name" value="Rhodanese-like_dom_sf"/>
</dbReference>
<accession>A0A7D9D766</accession>
<dbReference type="InterPro" id="IPR016130">
    <property type="entry name" value="Tyr_Pase_AS"/>
</dbReference>
<comment type="caution">
    <text evidence="5">The sequence shown here is derived from an EMBL/GenBank/DDBJ whole genome shotgun (WGS) entry which is preliminary data.</text>
</comment>
<dbReference type="EMBL" id="CACRXK020000122">
    <property type="protein sequence ID" value="CAB3978541.1"/>
    <property type="molecule type" value="Genomic_DNA"/>
</dbReference>
<proteinExistence type="inferred from homology"/>
<evidence type="ECO:0000256" key="3">
    <source>
        <dbReference type="ARBA" id="ARBA00022912"/>
    </source>
</evidence>
<dbReference type="GO" id="GO:0043409">
    <property type="term" value="P:negative regulation of MAPK cascade"/>
    <property type="evidence" value="ECO:0007669"/>
    <property type="project" value="TreeGrafter"/>
</dbReference>
<dbReference type="PRINTS" id="PR01764">
    <property type="entry name" value="MAPKPHPHTASE"/>
</dbReference>
<evidence type="ECO:0000313" key="6">
    <source>
        <dbReference type="Proteomes" id="UP001152795"/>
    </source>
</evidence>
<dbReference type="PROSITE" id="PS50206">
    <property type="entry name" value="RHODANESE_3"/>
    <property type="match status" value="1"/>
</dbReference>
<evidence type="ECO:0000256" key="4">
    <source>
        <dbReference type="ARBA" id="ARBA00048336"/>
    </source>
</evidence>
<dbReference type="InterPro" id="IPR000340">
    <property type="entry name" value="Dual-sp_phosphatase_cat-dom"/>
</dbReference>
<dbReference type="SMART" id="SM00195">
    <property type="entry name" value="DSPc"/>
    <property type="match status" value="1"/>
</dbReference>
<dbReference type="PRINTS" id="PR01908">
    <property type="entry name" value="ADSPHPHTASE"/>
</dbReference>
<dbReference type="InterPro" id="IPR008343">
    <property type="entry name" value="MKP"/>
</dbReference>
<dbReference type="GO" id="GO:0017017">
    <property type="term" value="F:MAP kinase tyrosine/serine/threonine phosphatase activity"/>
    <property type="evidence" value="ECO:0007669"/>
    <property type="project" value="InterPro"/>
</dbReference>
<dbReference type="CDD" id="cd01446">
    <property type="entry name" value="DSP_MapKP"/>
    <property type="match status" value="1"/>
</dbReference>
<dbReference type="GO" id="GO:0004722">
    <property type="term" value="F:protein serine/threonine phosphatase activity"/>
    <property type="evidence" value="ECO:0007669"/>
    <property type="project" value="UniProtKB-EC"/>
</dbReference>
<dbReference type="PANTHER" id="PTHR10159:SF530">
    <property type="entry name" value="DUAL SPECIFICITY PROTEIN PHOSPHATASE DDB_G0271350-RELATED"/>
    <property type="match status" value="1"/>
</dbReference>
<dbReference type="GO" id="GO:0005737">
    <property type="term" value="C:cytoplasm"/>
    <property type="evidence" value="ECO:0007669"/>
    <property type="project" value="TreeGrafter"/>
</dbReference>
<dbReference type="PANTHER" id="PTHR10159">
    <property type="entry name" value="DUAL SPECIFICITY PROTEIN PHOSPHATASE"/>
    <property type="match status" value="1"/>
</dbReference>
<keyword evidence="3" id="KW-0904">Protein phosphatase</keyword>
<dbReference type="Proteomes" id="UP001152795">
    <property type="component" value="Unassembled WGS sequence"/>
</dbReference>
<dbReference type="OrthoDB" id="165342at2759"/>
<dbReference type="Pfam" id="PF00782">
    <property type="entry name" value="DSPc"/>
    <property type="match status" value="1"/>
</dbReference>
<evidence type="ECO:0000313" key="5">
    <source>
        <dbReference type="EMBL" id="CAB3978541.1"/>
    </source>
</evidence>
<dbReference type="Gene3D" id="3.40.250.10">
    <property type="entry name" value="Rhodanese-like domain"/>
    <property type="match status" value="1"/>
</dbReference>
<dbReference type="Pfam" id="PF00581">
    <property type="entry name" value="Rhodanese"/>
    <property type="match status" value="1"/>
</dbReference>
<dbReference type="SMART" id="SM00450">
    <property type="entry name" value="RHOD"/>
    <property type="match status" value="1"/>
</dbReference>
<dbReference type="Gene3D" id="3.90.190.10">
    <property type="entry name" value="Protein tyrosine phosphatase superfamily"/>
    <property type="match status" value="1"/>
</dbReference>
<dbReference type="InterPro" id="IPR001763">
    <property type="entry name" value="Rhodanese-like_dom"/>
</dbReference>
<dbReference type="FunFam" id="3.90.190.10:FF:000004">
    <property type="entry name" value="Protein phosphatase Slingshot homolog 2"/>
    <property type="match status" value="1"/>
</dbReference>
<sequence>MYTGSKMKIMNYTRISPITSTALLDLFKQPDTNKIIDCRSYTAYNSGHVKQAINICCPTLLRRRLRKTSASLETLISCQTTLNSLRDSKVKTIVLYDDGAQVDVTESGNNTLSLIGSMLAEELKKKIYYLKGGFQEFKAKHASMCEWTQSSSRDLPRMAGRGPASLHLDFNQKNDKETSDEADAKTAPVEILPFLYLGNESHCASREVLEKLGVTAVMNVSKTINNHFQGSFLYKNVPVDDSYNADISRWFRVAVDFIDSVETSGGKVLIHCQAGISRSATICLAYLMSKRQYTLEQAYEYVKARRSVISPNFHFMGQLLNWERENRALNAAMSPDKLSPSPSQCGLFSYSNMATTPDSRPSSLHTNSCFVTVSTPT</sequence>
<gene>
    <name evidence="5" type="ORF">PACLA_8A048271</name>
</gene>
<dbReference type="GO" id="GO:0005634">
    <property type="term" value="C:nucleus"/>
    <property type="evidence" value="ECO:0007669"/>
    <property type="project" value="TreeGrafter"/>
</dbReference>
<organism evidence="5 6">
    <name type="scientific">Paramuricea clavata</name>
    <name type="common">Red gorgonian</name>
    <name type="synonym">Violescent sea-whip</name>
    <dbReference type="NCBI Taxonomy" id="317549"/>
    <lineage>
        <taxon>Eukaryota</taxon>
        <taxon>Metazoa</taxon>
        <taxon>Cnidaria</taxon>
        <taxon>Anthozoa</taxon>
        <taxon>Octocorallia</taxon>
        <taxon>Malacalcyonacea</taxon>
        <taxon>Plexauridae</taxon>
        <taxon>Paramuricea</taxon>
    </lineage>
</organism>
<comment type="catalytic activity">
    <reaction evidence="4">
        <text>O-phospho-L-threonyl-[protein] + H2O = L-threonyl-[protein] + phosphate</text>
        <dbReference type="Rhea" id="RHEA:47004"/>
        <dbReference type="Rhea" id="RHEA-COMP:11060"/>
        <dbReference type="Rhea" id="RHEA-COMP:11605"/>
        <dbReference type="ChEBI" id="CHEBI:15377"/>
        <dbReference type="ChEBI" id="CHEBI:30013"/>
        <dbReference type="ChEBI" id="CHEBI:43474"/>
        <dbReference type="ChEBI" id="CHEBI:61977"/>
        <dbReference type="EC" id="3.1.3.16"/>
    </reaction>
</comment>
<reference evidence="5" key="1">
    <citation type="submission" date="2020-04" db="EMBL/GenBank/DDBJ databases">
        <authorList>
            <person name="Alioto T."/>
            <person name="Alioto T."/>
            <person name="Gomez Garrido J."/>
        </authorList>
    </citation>
    <scope>NUCLEOTIDE SEQUENCE</scope>
    <source>
        <strain evidence="5">A484AB</strain>
    </source>
</reference>
<name>A0A7D9D766_PARCT</name>
<keyword evidence="6" id="KW-1185">Reference proteome</keyword>
<protein>
    <submittedName>
        <fullName evidence="5">Dual specificity phosphatase 1</fullName>
    </submittedName>
</protein>
<dbReference type="InterPro" id="IPR020422">
    <property type="entry name" value="TYR_PHOSPHATASE_DUAL_dom"/>
</dbReference>
<dbReference type="SUPFAM" id="SSF52821">
    <property type="entry name" value="Rhodanese/Cell cycle control phosphatase"/>
    <property type="match status" value="1"/>
</dbReference>
<dbReference type="InterPro" id="IPR000387">
    <property type="entry name" value="Tyr_Pase_dom"/>
</dbReference>